<reference evidence="3 4" key="2">
    <citation type="submission" date="2018-11" db="EMBL/GenBank/DDBJ databases">
        <authorList>
            <consortium name="Pathogen Informatics"/>
        </authorList>
    </citation>
    <scope>NUCLEOTIDE SEQUENCE [LARGE SCALE GENOMIC DNA]</scope>
</reference>
<evidence type="ECO:0000313" key="3">
    <source>
        <dbReference type="EMBL" id="VDL80207.1"/>
    </source>
</evidence>
<proteinExistence type="predicted"/>
<evidence type="ECO:0000313" key="4">
    <source>
        <dbReference type="Proteomes" id="UP000271162"/>
    </source>
</evidence>
<accession>A0A0N4YI84</accession>
<evidence type="ECO:0000256" key="2">
    <source>
        <dbReference type="SAM" id="SignalP"/>
    </source>
</evidence>
<feature type="transmembrane region" description="Helical" evidence="1">
    <location>
        <begin position="57"/>
        <end position="81"/>
    </location>
</feature>
<evidence type="ECO:0000256" key="1">
    <source>
        <dbReference type="SAM" id="Phobius"/>
    </source>
</evidence>
<feature type="signal peptide" evidence="2">
    <location>
        <begin position="1"/>
        <end position="19"/>
    </location>
</feature>
<gene>
    <name evidence="3" type="ORF">NBR_LOCUS16612</name>
</gene>
<dbReference type="AlphaFoldDB" id="A0A0N4YI84"/>
<keyword evidence="1" id="KW-1133">Transmembrane helix</keyword>
<keyword evidence="1" id="KW-0472">Membrane</keyword>
<feature type="chain" id="PRO_5043125721" evidence="2">
    <location>
        <begin position="20"/>
        <end position="87"/>
    </location>
</feature>
<keyword evidence="1" id="KW-0812">Transmembrane</keyword>
<dbReference type="Proteomes" id="UP000271162">
    <property type="component" value="Unassembled WGS sequence"/>
</dbReference>
<sequence>MVSLRLLLVILLASSLVETQFYGMGMMPPPMMGMLPPPPMMGMLPPPPMMMGMPPPMMYGYGFNPIQGALRGAAVGGMLGAMTGGKR</sequence>
<keyword evidence="2" id="KW-0732">Signal</keyword>
<keyword evidence="4" id="KW-1185">Reference proteome</keyword>
<dbReference type="WBParaSite" id="NBR_0001661101-mRNA-1">
    <property type="protein sequence ID" value="NBR_0001661101-mRNA-1"/>
    <property type="gene ID" value="NBR_0001661101"/>
</dbReference>
<dbReference type="EMBL" id="UYSL01022289">
    <property type="protein sequence ID" value="VDL80207.1"/>
    <property type="molecule type" value="Genomic_DNA"/>
</dbReference>
<reference evidence="5" key="1">
    <citation type="submission" date="2017-02" db="UniProtKB">
        <authorList>
            <consortium name="WormBaseParasite"/>
        </authorList>
    </citation>
    <scope>IDENTIFICATION</scope>
</reference>
<evidence type="ECO:0000313" key="5">
    <source>
        <dbReference type="WBParaSite" id="NBR_0001661101-mRNA-1"/>
    </source>
</evidence>
<organism evidence="5">
    <name type="scientific">Nippostrongylus brasiliensis</name>
    <name type="common">Rat hookworm</name>
    <dbReference type="NCBI Taxonomy" id="27835"/>
    <lineage>
        <taxon>Eukaryota</taxon>
        <taxon>Metazoa</taxon>
        <taxon>Ecdysozoa</taxon>
        <taxon>Nematoda</taxon>
        <taxon>Chromadorea</taxon>
        <taxon>Rhabditida</taxon>
        <taxon>Rhabditina</taxon>
        <taxon>Rhabditomorpha</taxon>
        <taxon>Strongyloidea</taxon>
        <taxon>Heligmosomidae</taxon>
        <taxon>Nippostrongylus</taxon>
    </lineage>
</organism>
<name>A0A0N4YI84_NIPBR</name>
<protein>
    <submittedName>
        <fullName evidence="3 5">Uncharacterized protein</fullName>
    </submittedName>
</protein>